<feature type="region of interest" description="Disordered" evidence="2">
    <location>
        <begin position="4682"/>
        <end position="4705"/>
    </location>
</feature>
<keyword evidence="5" id="KW-1185">Reference proteome</keyword>
<feature type="compositionally biased region" description="Polar residues" evidence="2">
    <location>
        <begin position="3536"/>
        <end position="3547"/>
    </location>
</feature>
<keyword evidence="1" id="KW-0507">mRNA processing</keyword>
<evidence type="ECO:0000259" key="3">
    <source>
        <dbReference type="PROSITE" id="PS51025"/>
    </source>
</evidence>
<dbReference type="PROSITE" id="PS51025">
    <property type="entry name" value="PWI"/>
    <property type="match status" value="1"/>
</dbReference>
<feature type="compositionally biased region" description="Acidic residues" evidence="2">
    <location>
        <begin position="3604"/>
        <end position="3614"/>
    </location>
</feature>
<proteinExistence type="predicted"/>
<dbReference type="SUPFAM" id="SSF101233">
    <property type="entry name" value="PWI domain"/>
    <property type="match status" value="1"/>
</dbReference>
<evidence type="ECO:0000256" key="1">
    <source>
        <dbReference type="ARBA" id="ARBA00022664"/>
    </source>
</evidence>
<dbReference type="Pfam" id="PF20206">
    <property type="entry name" value="Tra1_ring"/>
    <property type="match status" value="2"/>
</dbReference>
<feature type="domain" description="PWI" evidence="3">
    <location>
        <begin position="5140"/>
        <end position="5237"/>
    </location>
</feature>
<reference evidence="4 5" key="1">
    <citation type="journal article" date="2022" name="Front. Cell. Infect. Microbiol.">
        <title>The Genomes of Two Strains of Taenia crassiceps the Animal Model for the Study of Human Cysticercosis.</title>
        <authorList>
            <person name="Bobes R.J."/>
            <person name="Estrada K."/>
            <person name="Rios-Valencia D.G."/>
            <person name="Calderon-Gallegos A."/>
            <person name="de la Torre P."/>
            <person name="Carrero J.C."/>
            <person name="Sanchez-Flores A."/>
            <person name="Laclette J.P."/>
        </authorList>
    </citation>
    <scope>NUCLEOTIDE SEQUENCE [LARGE SCALE GENOMIC DNA]</scope>
    <source>
        <strain evidence="4">WFUcys</strain>
    </source>
</reference>
<dbReference type="Pfam" id="PF02259">
    <property type="entry name" value="FAT"/>
    <property type="match status" value="1"/>
</dbReference>
<feature type="region of interest" description="Disordered" evidence="2">
    <location>
        <begin position="4985"/>
        <end position="5056"/>
    </location>
</feature>
<dbReference type="SMART" id="SM00311">
    <property type="entry name" value="PWI"/>
    <property type="match status" value="1"/>
</dbReference>
<dbReference type="InterPro" id="IPR052768">
    <property type="entry name" value="RBM25"/>
</dbReference>
<dbReference type="Gene3D" id="1.20.1390.10">
    <property type="entry name" value="PWI domain"/>
    <property type="match status" value="1"/>
</dbReference>
<dbReference type="Proteomes" id="UP001651158">
    <property type="component" value="Unassembled WGS sequence"/>
</dbReference>
<feature type="compositionally biased region" description="Basic and acidic residues" evidence="2">
    <location>
        <begin position="4825"/>
        <end position="4839"/>
    </location>
</feature>
<feature type="compositionally biased region" description="Basic and acidic residues" evidence="2">
    <location>
        <begin position="1066"/>
        <end position="1078"/>
    </location>
</feature>
<feature type="region of interest" description="Disordered" evidence="2">
    <location>
        <begin position="3530"/>
        <end position="3632"/>
    </location>
</feature>
<dbReference type="Pfam" id="PF20175">
    <property type="entry name" value="Tra1_central"/>
    <property type="match status" value="1"/>
</dbReference>
<gene>
    <name evidence="4" type="ORF">TcWFU_000964</name>
</gene>
<comment type="caution">
    <text evidence="4">The sequence shown here is derived from an EMBL/GenBank/DDBJ whole genome shotgun (WGS) entry which is preliminary data.</text>
</comment>
<dbReference type="EMBL" id="JAKROA010000001">
    <property type="protein sequence ID" value="KAL5111285.1"/>
    <property type="molecule type" value="Genomic_DNA"/>
</dbReference>
<feature type="compositionally biased region" description="Polar residues" evidence="2">
    <location>
        <begin position="1221"/>
        <end position="1232"/>
    </location>
</feature>
<feature type="region of interest" description="Disordered" evidence="2">
    <location>
        <begin position="1219"/>
        <end position="1238"/>
    </location>
</feature>
<feature type="region of interest" description="Disordered" evidence="2">
    <location>
        <begin position="260"/>
        <end position="298"/>
    </location>
</feature>
<dbReference type="InterPro" id="IPR003151">
    <property type="entry name" value="PIK-rel_kinase_FAT"/>
</dbReference>
<feature type="region of interest" description="Disordered" evidence="2">
    <location>
        <begin position="3404"/>
        <end position="3426"/>
    </location>
</feature>
<dbReference type="InterPro" id="IPR016024">
    <property type="entry name" value="ARM-type_fold"/>
</dbReference>
<name>A0ABR4QNN0_9CEST</name>
<dbReference type="PANTHER" id="PTHR18806">
    <property type="entry name" value="RBM25 PROTEIN"/>
    <property type="match status" value="1"/>
</dbReference>
<dbReference type="Pfam" id="PF01480">
    <property type="entry name" value="PWI"/>
    <property type="match status" value="1"/>
</dbReference>
<dbReference type="InterPro" id="IPR002483">
    <property type="entry name" value="PWI_dom"/>
</dbReference>
<evidence type="ECO:0000313" key="4">
    <source>
        <dbReference type="EMBL" id="KAL5111285.1"/>
    </source>
</evidence>
<feature type="compositionally biased region" description="Low complexity" evidence="2">
    <location>
        <begin position="1013"/>
        <end position="1026"/>
    </location>
</feature>
<feature type="compositionally biased region" description="Polar residues" evidence="2">
    <location>
        <begin position="281"/>
        <end position="298"/>
    </location>
</feature>
<feature type="region of interest" description="Disordered" evidence="2">
    <location>
        <begin position="4819"/>
        <end position="4844"/>
    </location>
</feature>
<feature type="region of interest" description="Disordered" evidence="2">
    <location>
        <begin position="4870"/>
        <end position="4891"/>
    </location>
</feature>
<dbReference type="SUPFAM" id="SSF48371">
    <property type="entry name" value="ARM repeat"/>
    <property type="match status" value="3"/>
</dbReference>
<dbReference type="PANTHER" id="PTHR18806:SF4">
    <property type="entry name" value="RNA-BINDING PROTEIN 25"/>
    <property type="match status" value="1"/>
</dbReference>
<accession>A0ABR4QNN0</accession>
<organism evidence="4 5">
    <name type="scientific">Taenia crassiceps</name>
    <dbReference type="NCBI Taxonomy" id="6207"/>
    <lineage>
        <taxon>Eukaryota</taxon>
        <taxon>Metazoa</taxon>
        <taxon>Spiralia</taxon>
        <taxon>Lophotrochozoa</taxon>
        <taxon>Platyhelminthes</taxon>
        <taxon>Cestoda</taxon>
        <taxon>Eucestoda</taxon>
        <taxon>Cyclophyllidea</taxon>
        <taxon>Taeniidae</taxon>
        <taxon>Taenia</taxon>
    </lineage>
</organism>
<dbReference type="InterPro" id="IPR046805">
    <property type="entry name" value="Tra1_ring"/>
</dbReference>
<evidence type="ECO:0000256" key="2">
    <source>
        <dbReference type="SAM" id="MobiDB-lite"/>
    </source>
</evidence>
<dbReference type="InterPro" id="IPR036483">
    <property type="entry name" value="PWI_dom_sf"/>
</dbReference>
<sequence>MQEIPILVVLLYQLFKQQIHSHVTEFIPVIMEFINMRPLSEYTQEQSCKKGKYLDFMAAQVKTLSFLAYVIKIYQETIDQHSAALVKGMMNLMVTCPPSITNMRKEFFIATRHILSAQEIRPKFLQALDDMMEDSVLIGKGYTVRDSLRPLSYSTLADLIHHLRGDLPLTKIARAVDLYGRNMFDDTLPFSIQQMSQRLIFNLAECIRQRMTESASSDAAKQLMNAASARRVLLQIMSLCVLKCRIIAEHYIPELEAKSLREDTEGSSENKALKTDEGDTENVSATSSGKQDTSPCSETFTQGHLSINDLRSSIKALVSGMRAVITALTQCPHWSGSEDDTYLVGGPQASPSLPSSKQLLPTEVTVLSNYLVYGLRMLDVLRIVSKDGQFYLRGPNSGAKYPEERFLLETLAMTFVPISSSSFREIFSAKIGYVVDWCRKSPLFYAHFAFYLLSQSSQTSNFGHILLSYLVERLEKIGEGTDVSFTYMRLLKFCFNSVNMTGTENEHVMKLHLRRIVQGSMQHCLEAREPIAYLTLLRALFRSIGGGAHDKLYREFFPLLPEMLTTLNRLLRSAHRTHARDLLGELCVIVPVRLSTLLPYLSLLMEPLTYVLNCNTVNQGLRTLELCVDNMQPDFLYQHLYQVRGDMLLGLYTSLHSQSEYVQKMAFKVLGKMGRFNRADISDVQRLNLNVNCGESGPLLRFWLCEFPQHPVELPIRSLVDFAVETIQAGSDATFTRISLVGLQITYSLDFRNLLTPAGYLYYEFVDKLPPYPLKRLRSIIQQLGSGQTFYYNDKPSIYHLVMVRVVGGIFLSTSVTPRIPDCGTFVTFLVRHLTLISLLEEGNINSPFALSFSSTPTSDAELTLDSRVLVEAVSFVMGHEDKELVQSGYILLDEIINTATTAIEVALSDDDSLQTSAGDVLVRLPLMHHFAKAIADMLFHPAWFVKWGACCILLYLRDRLSVNWFREHLVVFLRGLLHCLHDLTNQMGQGALALAQQCSTALVQFVFSHEASSPPTGSSPPLSTTVKAESPVPSREPSKRVVATRRRSAAASKRYGVAKKRPTTPRRDAESQAHDSTEDVEMLEATNPMSLSSEVTSQTPLMNAVLHELVEAMLSETKVVRAQVRSLLSKIAECLSIPLDSLLKPHIHLIGCWLPPKNRFHRLANLPTSTQIAVLEANYFLCRDAPQGAGLLQYCPANRRCDNRFLVDLRAIMDSPLPTYPTSPSQPTGVRSPSSQQPISSSLQLQMAVDLKVVASQVLSTMHYLEAQKSVILAALFKGICSDSAAVYQPVFKYTKEYVKRTTIDTELRHTYVKPILPNLRQTANIRLATVRQLAYCAELFPSTFSERFCETIHGIQNSLASINNVDALPKSVELIAALISLFPLIPLAGEKYVKPLLSLVIQVEQSLNVEQTSSLRLPLLRFLVRFPEEAFRQIFHGFSRPNDSHAHRILLHVMTLPESKPLTDYLVANISLLTDLLQPKEGPETVYENTPLRLPRTDGPLAQASTSYLALRLLHVLLKQRPDWLKSTLPSNSTGESLLTSGHSSVMQVLLELWGSAEFKRRHSCLTLVQLQQVQPNVDLELFLEDPGGGGRKIVASNTSLPSTSSSAEPTEAHSLSGVRVAVGLTDFFYSDEPLLLLDFMLACSEARPSDYDLLFYIVAGMSRHRCVGYNPLPQYIQRLIRDSTVAWSRAIFLHFIQLVRKRMEVSGSTRAGSKKKQSLAGSILANSDMTMSVEQYLGTPEAQFKLISQLILPCLQQAFERNPAELVALDQPPRPDEPNDNDLVHLFVDLLLNDEANKTCTGLRIMYCQIACCFVFYAPEYVQDISTKVQSYRLRAIAGFVWPCVTSNLNVVDLQEKYTGLQVLAYLIARFYPIMGKATPQVFLCLAKGPQTEVKKMVNPSLDLLLPAWVTGPEEQKALVTATKKVMTEDQSTQMSIHLLSLIVRHADLYYPVRHAILGSLVVVISRLSAQQIPIDQRRMILDLIEVTVRWDMRCKSERAALEQQQEQLQNQNASVPVASPSAVAVVDPASSPLLMDKLELMPIEKSQRDQLSNLMIRFACQAMEATPNGISSETSARRALRLIENTMASDIWGGETCDLRLNFIDRFLCLEDPSTCQSGAAQQQPQQQQQSMNSLLSSCIFMTLEVLRVLYNTLESSTLLTNVKHFSKSLINLLTRYPTTYRLMRACATLIKALLIKFPADSSNRQKITVFPELYELYDIVLKFMQESFTLYAEGSGRAAAVPRLQSAFCLLTTTQQASVNPYAFVDRCLTQLMKMFHRMVHDLMNSPVNNSPQDSATLSQLTELLVQTLDIFKSRLNVMNTETRKNAFGPDFLYILERARDAKLFRAVVRILRDWVNVPKAEEHFAPTTREKVAFFVRLWAAYPRWSEHSEVARDILDCIYQVFSNVSPKTHEIFMKMEQAFCCGLLSPLPDIREKYVNLFLLRSDITSVPFFIDNENEISPNFTVATPAKSSLLVRLLFLFVSNSWDELHYKDGFWLPVFFDVLLCDTDFSRPSVISQSEARFASLLERGEIGPNLTPQTSANKDAPDTTDVKFAEVNIKDELTKLPVRSSNSVFECLMNQQAIVFNEIKTISLRETLRGFLNLVHHRPAIASELFGQLWHCLWHRFLLREFGNHFISPPSSCHLEVSHLSDSLAGASLAASASTAGVDVGSMSPVELRRFLLPHIAQFLSSDDHVNTVDILPSPIGSTLTSFATTADSLLAALPLPVLSYMGCTHNQWYTMALFFESLCARAQRTRVCDNYNALVDNDLTYSLISGGDRNGGGSEGSEDISLGTASLSLLALYDLMAEGDYLVSAWWHRLSSFSAGSQRLKGLVRGQTFRFPLELSPDLLAAVTAFSQGHLLRGLEITANILGSRFPGGDASSLPTIDSSSLLQISEQMNKCRLYEYGLRALKQMGQWENLDSLTSLVSPSSTSSGGPIGGETLSSSSVLGSVRAELAWRHRDWSEVFSALSGLTNELPPHEQWRMALISASACVAGRRAVGVPGELDSYTVSGGGGSSSGSSGTATGATGTQGSSANSASNTSGSNASVDTAGLFSTSLLQVIDSENLHVMNSILREWRRLPLIVTNQHVRLLQACQQASEIYDGNLLLLQHTVPPLSGGTNPTLTPGVSPSRPNISQSMYDYKTVFRSWQARLPLVSDDLSFWSDLFTWRQIVLERIINTGTCSHKFTQERNNLLAACHRERALTLVQMIKGYRKFGLPGIAQQSLDLYTHTKMPPLFEKTKQEIKLKIADLRKEELLEGLELMEKTNIQQYEKKEKARFFCYKAVFFSHFNKGDEATKNFGYATQMQDNLHKVWSVFGDFLENVYSSNRTTKRETSVSTTGIFAMQALMEAATVAGTAQYQSHADLARCIWLLTLDDAGDSFSSMIGNTVSATATNASPSPTTPVSGTTVTASGSQSQRLARTFEERASRVHPDAFLPWLPSLSVCLLRPEGRYVASALRGIALAYPTALASVLRGLQHQLAIEMDRDRRIASALTDLSPDQRRRLDEAYSHCVDLAREDARRRATSSAPAGSTEHPQQQHQHQSSMNMGGSAKRTKKRVVVVMRGAEGEKLGEATSSQSSTEGVRESGPGEAQDMDMDEDDPDSTAPAIPEDSPGAEFEDAGVRTGYLSPSVGEGLHRVSLLFAQLRQRHPTRLYVSDQFVECTAGRLLPSWSENLLHHLRKILDHLHQIAWAQVSRVVRRPSASLGPFQASLHGLSSSPLPPWMAKELFDIVACCGLPPPITASTDDLLTDDAENRSGSALIFADNIQLAYTLLANEAEADPWFKPTKESLMLALSNVGSKTLLEAIRLLSKELIPLVECRVDNLPHTSYLSDRGAGYLIELISSLNVQSILTSFPRCIQNSATSATAAVSTCSTATLLELPGEAVRLKFISTLQQQTPYQGASGNLNPIVAATIANNVAVEGHQPSLLYLADILPTVVRVPSAGGRRLALRANNGRVFHYDVPCLPRETPAGRGVSVFAADATEASSLAPTLAAYEGWREMWCPPHLFQTLNVIASKAPETAKRRIRLVTPRTLDLGPHGMRLTQAGTSIPATCIVTANAVAFGNPTVTGFGALLAQQLHTPSSGSVSQSVPATSLTAFIPFTASCPLNPPVKIDSVRFPRSNAFSDLRGLEKQQPLHQVFTTLNANSSGYAGSHGAALEVAGQPTSLDSGCYAACVTLADIVDSAVHDSPSGTRSLTSRALVTAFFDRLSALAAAELKSTNLKASLLKIFEELLQLVPRGASLNSPAHLGFGVLSDEYCTSGGAVRMWAFRRMADAESYWLFRHGVAMSSGAVALMETLFSMTPLNATGLVLDPRVGRTEARGLRFDLPPTPNTINIPSQQQKELRPVDLVAKTSTALANIFSSNFAPLRPHVPLSSGRAAVAQPISPPLRPAALRLTPQLAGLICLPGVPATIGPFFAAMATLNQALSQKRAAVVACLRVLLRDDFILWHRGRQAAVHASLLADLLAIENDETLMATVGSPINVPDLSNDALIHMITLSVDGFTYRNRVLSSSDKALSDVINICSVQNLVSFEYVLMNPYGQFFGVPQQYYGTIPPNYQSLLSTSLVGYAPVAAPPPSVPVSQPATTQPSTTEASITQVVVTQEKTPVTTVFVGNIPERAPDSLVKSLLMLEARSRCFWEVTSLWFFFKVKVDPKTEDLLNEYRKKKRKDGEDGNLGSTEAEVDDETKKDDDVVKTALQNILQEAVDTYQLGHESPNRNEYLEGPRHLTLDDMDIDGEHKDLINKEIETFRRRNESKSTVCAFNTTRRRLLLKNGASVQESSTTTPLVTPRVISRDLIATRNEAVATRAPGRDPGNRRKSVHGEVDEEEEAIKKRLERKLKEKEESYQNRLRQWESRERKKHAEYEREKDREKKKQEEIRAEAKNLLDFFITYDDDVEDSKFYKGSAFQRRLTDREVEETADERDRQKELEVFESSSRKLIEEEDPNAESIILQMERAMQEHLQKRLNLDAHTPIDQTSSRSGSKSRDVSPAPQSASGFVEAPMVISAGFKPVSPDDVSRASGNATPKEVSGSESSRKDSGTFLFSMSSKPAENVLKPAAAFTDEEVETKAKRPALSWLPPSSDKATTSISGFAFPDLKAVANLPISEKRAIIKQIIERIPTSREELFAYPIDWKAVDSEFVKERIKPWVDKKIITYLGEAEATLSNFICEQVLEHKPPGKILADVALVLEEEAEVFVVKMWRLLIYVIAEKNLGLTHWGLSVCEFNLRG</sequence>
<feature type="region of interest" description="Disordered" evidence="2">
    <location>
        <begin position="1013"/>
        <end position="1080"/>
    </location>
</feature>
<feature type="region of interest" description="Disordered" evidence="2">
    <location>
        <begin position="3019"/>
        <end position="3055"/>
    </location>
</feature>
<dbReference type="InterPro" id="IPR046807">
    <property type="entry name" value="Tra1_central"/>
</dbReference>
<feature type="compositionally biased region" description="Low complexity" evidence="2">
    <location>
        <begin position="3027"/>
        <end position="3055"/>
    </location>
</feature>
<protein>
    <submittedName>
        <fullName evidence="4">Transformation/transcription domain-associated protein</fullName>
    </submittedName>
</protein>
<evidence type="ECO:0000313" key="5">
    <source>
        <dbReference type="Proteomes" id="UP001651158"/>
    </source>
</evidence>